<sequence>MDDNNVYSRNRGFCGFGSFGATINGGDVSGASDLYRNGVRCTNSARCSKKPHRFHPDRKQAFGRMAVTTKAAASLFPLGIVDTEYRRVSCSYPNKNITIKIEENRNYLHIFSFYKQLCMQSIRQELWSSLDNNLVRRMLISNDDGGENWVLPHNNSVGQIYDSGVEVD</sequence>
<dbReference type="InterPro" id="IPR036908">
    <property type="entry name" value="RlpA-like_sf"/>
</dbReference>
<name>A0A5N5I6K9_9ROSA</name>
<dbReference type="Proteomes" id="UP000327157">
    <property type="component" value="Unassembled WGS sequence"/>
</dbReference>
<reference evidence="1 2" key="1">
    <citation type="submission" date="2019-09" db="EMBL/GenBank/DDBJ databases">
        <authorList>
            <person name="Ou C."/>
        </authorList>
    </citation>
    <scope>NUCLEOTIDE SEQUENCE [LARGE SCALE GENOMIC DNA]</scope>
    <source>
        <strain evidence="1">S2</strain>
        <tissue evidence="1">Leaf</tissue>
    </source>
</reference>
<dbReference type="AlphaFoldDB" id="A0A5N5I6K9"/>
<dbReference type="EMBL" id="SMOL01000100">
    <property type="protein sequence ID" value="KAB2634072.1"/>
    <property type="molecule type" value="Genomic_DNA"/>
</dbReference>
<dbReference type="PANTHER" id="PTHR31692">
    <property type="entry name" value="EXPANSIN-B3"/>
    <property type="match status" value="1"/>
</dbReference>
<dbReference type="SUPFAM" id="SSF50685">
    <property type="entry name" value="Barwin-like endoglucanases"/>
    <property type="match status" value="1"/>
</dbReference>
<organism evidence="1 2">
    <name type="scientific">Pyrus ussuriensis x Pyrus communis</name>
    <dbReference type="NCBI Taxonomy" id="2448454"/>
    <lineage>
        <taxon>Eukaryota</taxon>
        <taxon>Viridiplantae</taxon>
        <taxon>Streptophyta</taxon>
        <taxon>Embryophyta</taxon>
        <taxon>Tracheophyta</taxon>
        <taxon>Spermatophyta</taxon>
        <taxon>Magnoliopsida</taxon>
        <taxon>eudicotyledons</taxon>
        <taxon>Gunneridae</taxon>
        <taxon>Pentapetalae</taxon>
        <taxon>rosids</taxon>
        <taxon>fabids</taxon>
        <taxon>Rosales</taxon>
        <taxon>Rosaceae</taxon>
        <taxon>Amygdaloideae</taxon>
        <taxon>Maleae</taxon>
        <taxon>Pyrus</taxon>
    </lineage>
</organism>
<protein>
    <submittedName>
        <fullName evidence="1">Uncharacterized protein</fullName>
    </submittedName>
</protein>
<comment type="caution">
    <text evidence="1">The sequence shown here is derived from an EMBL/GenBank/DDBJ whole genome shotgun (WGS) entry which is preliminary data.</text>
</comment>
<evidence type="ECO:0000313" key="2">
    <source>
        <dbReference type="Proteomes" id="UP000327157"/>
    </source>
</evidence>
<evidence type="ECO:0000313" key="1">
    <source>
        <dbReference type="EMBL" id="KAB2634072.1"/>
    </source>
</evidence>
<gene>
    <name evidence="1" type="ORF">D8674_043087</name>
</gene>
<keyword evidence="2" id="KW-1185">Reference proteome</keyword>
<reference evidence="1 2" key="2">
    <citation type="submission" date="2019-11" db="EMBL/GenBank/DDBJ databases">
        <title>A de novo genome assembly of a pear dwarfing rootstock.</title>
        <authorList>
            <person name="Wang F."/>
            <person name="Wang J."/>
            <person name="Li S."/>
            <person name="Zhang Y."/>
            <person name="Fang M."/>
            <person name="Ma L."/>
            <person name="Zhao Y."/>
            <person name="Jiang S."/>
        </authorList>
    </citation>
    <scope>NUCLEOTIDE SEQUENCE [LARGE SCALE GENOMIC DNA]</scope>
    <source>
        <strain evidence="1">S2</strain>
        <tissue evidence="1">Leaf</tissue>
    </source>
</reference>
<dbReference type="PANTHER" id="PTHR31692:SF92">
    <property type="entry name" value="EXPANSIN-LIKE B1"/>
    <property type="match status" value="1"/>
</dbReference>
<accession>A0A5N5I6K9</accession>
<proteinExistence type="predicted"/>